<evidence type="ECO:0000256" key="3">
    <source>
        <dbReference type="ARBA" id="ARBA00022927"/>
    </source>
</evidence>
<reference evidence="5 6" key="1">
    <citation type="submission" date="2018-12" db="EMBL/GenBank/DDBJ databases">
        <authorList>
            <consortium name="Pathogen Informatics"/>
        </authorList>
    </citation>
    <scope>NUCLEOTIDE SEQUENCE [LARGE SCALE GENOMIC DNA]</scope>
    <source>
        <strain evidence="5 6">NCTC129</strain>
    </source>
</reference>
<evidence type="ECO:0000313" key="6">
    <source>
        <dbReference type="Proteomes" id="UP000282086"/>
    </source>
</evidence>
<accession>A0A447N1X8</accession>
<dbReference type="Pfam" id="PF02556">
    <property type="entry name" value="SecB"/>
    <property type="match status" value="1"/>
</dbReference>
<dbReference type="PRINTS" id="PR01594">
    <property type="entry name" value="SECBCHAPRONE"/>
</dbReference>
<dbReference type="EMBL" id="LR134140">
    <property type="protein sequence ID" value="VDZ97298.1"/>
    <property type="molecule type" value="Genomic_DNA"/>
</dbReference>
<dbReference type="InterPro" id="IPR003708">
    <property type="entry name" value="SecB"/>
</dbReference>
<dbReference type="Proteomes" id="UP000282086">
    <property type="component" value="Chromosome"/>
</dbReference>
<dbReference type="InterPro" id="IPR035958">
    <property type="entry name" value="SecB-like_sf"/>
</dbReference>
<dbReference type="GO" id="GO:0051082">
    <property type="term" value="F:unfolded protein binding"/>
    <property type="evidence" value="ECO:0007669"/>
    <property type="project" value="InterPro"/>
</dbReference>
<evidence type="ECO:0000256" key="1">
    <source>
        <dbReference type="ARBA" id="ARBA00009990"/>
    </source>
</evidence>
<comment type="similarity">
    <text evidence="1">Belongs to the SecB family.</text>
</comment>
<name>A0A447N1X8_SALET</name>
<dbReference type="AlphaFoldDB" id="A0A447N1X8"/>
<dbReference type="GO" id="GO:0051262">
    <property type="term" value="P:protein tetramerization"/>
    <property type="evidence" value="ECO:0007669"/>
    <property type="project" value="InterPro"/>
</dbReference>
<dbReference type="GO" id="GO:0015031">
    <property type="term" value="P:protein transport"/>
    <property type="evidence" value="ECO:0007669"/>
    <property type="project" value="UniProtKB-KW"/>
</dbReference>
<keyword evidence="3" id="KW-0653">Protein transport</keyword>
<sequence length="67" mass="7748">MKVLRWRIAWAHTARTFCFPYARECITSLVSRGTFPQLNLAPVNFDALFMNYLQQQAGEGTEEHQDA</sequence>
<evidence type="ECO:0000256" key="2">
    <source>
        <dbReference type="ARBA" id="ARBA00022448"/>
    </source>
</evidence>
<gene>
    <name evidence="5" type="primary">secB_2</name>
    <name evidence="5" type="ORF">NCTC129_03513</name>
</gene>
<keyword evidence="4" id="KW-0811">Translocation</keyword>
<keyword evidence="2" id="KW-0813">Transport</keyword>
<dbReference type="PANTHER" id="PTHR36918:SF1">
    <property type="entry name" value="PROTEIN-EXPORT PROTEIN SECB"/>
    <property type="match status" value="1"/>
</dbReference>
<organism evidence="5 6">
    <name type="scientific">Salmonella enterica I</name>
    <dbReference type="NCBI Taxonomy" id="59201"/>
    <lineage>
        <taxon>Bacteria</taxon>
        <taxon>Pseudomonadati</taxon>
        <taxon>Pseudomonadota</taxon>
        <taxon>Gammaproteobacteria</taxon>
        <taxon>Enterobacterales</taxon>
        <taxon>Enterobacteriaceae</taxon>
        <taxon>Salmonella</taxon>
    </lineage>
</organism>
<dbReference type="Gene3D" id="3.10.420.10">
    <property type="entry name" value="SecB-like"/>
    <property type="match status" value="1"/>
</dbReference>
<proteinExistence type="inferred from homology"/>
<dbReference type="PANTHER" id="PTHR36918">
    <property type="match status" value="1"/>
</dbReference>
<protein>
    <submittedName>
        <fullName evidence="5">Protein-export protein SecB</fullName>
    </submittedName>
</protein>
<evidence type="ECO:0000313" key="5">
    <source>
        <dbReference type="EMBL" id="VDZ97298.1"/>
    </source>
</evidence>
<dbReference type="SUPFAM" id="SSF54611">
    <property type="entry name" value="SecB-like"/>
    <property type="match status" value="1"/>
</dbReference>
<evidence type="ECO:0000256" key="4">
    <source>
        <dbReference type="ARBA" id="ARBA00023010"/>
    </source>
</evidence>